<dbReference type="InterPro" id="IPR004107">
    <property type="entry name" value="Integrase_SAM-like_N"/>
</dbReference>
<dbReference type="PROSITE" id="PS51900">
    <property type="entry name" value="CB"/>
    <property type="match status" value="1"/>
</dbReference>
<dbReference type="InterPro" id="IPR044068">
    <property type="entry name" value="CB"/>
</dbReference>
<dbReference type="Pfam" id="PF02899">
    <property type="entry name" value="Phage_int_SAM_1"/>
    <property type="match status" value="1"/>
</dbReference>
<dbReference type="Gene3D" id="1.10.150.130">
    <property type="match status" value="1"/>
</dbReference>
<name>A0A3B9GWG1_9PROT</name>
<evidence type="ECO:0000313" key="5">
    <source>
        <dbReference type="EMBL" id="HAE26752.1"/>
    </source>
</evidence>
<evidence type="ECO:0000256" key="1">
    <source>
        <dbReference type="ARBA" id="ARBA00022908"/>
    </source>
</evidence>
<evidence type="ECO:0000256" key="3">
    <source>
        <dbReference type="PROSITE-ProRule" id="PRU01248"/>
    </source>
</evidence>
<comment type="caution">
    <text evidence="5">The sequence shown here is derived from an EMBL/GenBank/DDBJ whole genome shotgun (WGS) entry which is preliminary data.</text>
</comment>
<dbReference type="InterPro" id="IPR010998">
    <property type="entry name" value="Integrase_recombinase_N"/>
</dbReference>
<feature type="domain" description="Core-binding (CB)" evidence="4">
    <location>
        <begin position="9"/>
        <end position="100"/>
    </location>
</feature>
<evidence type="ECO:0000256" key="2">
    <source>
        <dbReference type="ARBA" id="ARBA00023125"/>
    </source>
</evidence>
<protein>
    <submittedName>
        <fullName evidence="5">Integrase</fullName>
    </submittedName>
</protein>
<gene>
    <name evidence="5" type="ORF">DCG58_06310</name>
</gene>
<dbReference type="EMBL" id="DMAN01000134">
    <property type="protein sequence ID" value="HAE26752.1"/>
    <property type="molecule type" value="Genomic_DNA"/>
</dbReference>
<reference evidence="5 6" key="1">
    <citation type="journal article" date="2018" name="Nat. Biotechnol.">
        <title>A standardized bacterial taxonomy based on genome phylogeny substantially revises the tree of life.</title>
        <authorList>
            <person name="Parks D.H."/>
            <person name="Chuvochina M."/>
            <person name="Waite D.W."/>
            <person name="Rinke C."/>
            <person name="Skarshewski A."/>
            <person name="Chaumeil P.A."/>
            <person name="Hugenholtz P."/>
        </authorList>
    </citation>
    <scope>NUCLEOTIDE SEQUENCE [LARGE SCALE GENOMIC DNA]</scope>
    <source>
        <strain evidence="5">UBA8733</strain>
    </source>
</reference>
<keyword evidence="2 3" id="KW-0238">DNA-binding</keyword>
<evidence type="ECO:0000313" key="6">
    <source>
        <dbReference type="Proteomes" id="UP000259610"/>
    </source>
</evidence>
<keyword evidence="1" id="KW-0229">DNA integration</keyword>
<evidence type="ECO:0000259" key="4">
    <source>
        <dbReference type="PROSITE" id="PS51900"/>
    </source>
</evidence>
<dbReference type="Proteomes" id="UP000259610">
    <property type="component" value="Unassembled WGS sequence"/>
</dbReference>
<dbReference type="AlphaFoldDB" id="A0A3B9GWG1"/>
<proteinExistence type="predicted"/>
<accession>A0A3B9GWG1</accession>
<feature type="non-terminal residue" evidence="5">
    <location>
        <position position="132"/>
    </location>
</feature>
<organism evidence="5 6">
    <name type="scientific">Hyphomonas adhaerens</name>
    <dbReference type="NCBI Taxonomy" id="81029"/>
    <lineage>
        <taxon>Bacteria</taxon>
        <taxon>Pseudomonadati</taxon>
        <taxon>Pseudomonadota</taxon>
        <taxon>Alphaproteobacteria</taxon>
        <taxon>Hyphomonadales</taxon>
        <taxon>Hyphomonadaceae</taxon>
        <taxon>Hyphomonas</taxon>
    </lineage>
</organism>
<dbReference type="GO" id="GO:0015074">
    <property type="term" value="P:DNA integration"/>
    <property type="evidence" value="ECO:0007669"/>
    <property type="project" value="UniProtKB-KW"/>
</dbReference>
<dbReference type="GO" id="GO:0003677">
    <property type="term" value="F:DNA binding"/>
    <property type="evidence" value="ECO:0007669"/>
    <property type="project" value="UniProtKB-UniRule"/>
</dbReference>
<sequence length="132" mass="15228">MPFILGDNAEYDADLNRFFRDCPTMGVRSPNSLQSYARDLLIWMRFLGERRSGKSIWEATADDIAAYHAARRRSKPPFRISAASWNRSIAALEKFYGWALEEGFIENVPFTYRRVFRRGDGAHGPVVISHNR</sequence>
<dbReference type="SUPFAM" id="SSF47823">
    <property type="entry name" value="lambda integrase-like, N-terminal domain"/>
    <property type="match status" value="1"/>
</dbReference>